<evidence type="ECO:0000313" key="4">
    <source>
        <dbReference type="EMBL" id="HEX62035.1"/>
    </source>
</evidence>
<organism evidence="4">
    <name type="scientific">candidate division WWE3 bacterium</name>
    <dbReference type="NCBI Taxonomy" id="2053526"/>
    <lineage>
        <taxon>Bacteria</taxon>
        <taxon>Katanobacteria</taxon>
    </lineage>
</organism>
<accession>A0A832E110</accession>
<proteinExistence type="inferred from homology"/>
<dbReference type="SUPFAM" id="SSF143800">
    <property type="entry name" value="L28p-like"/>
    <property type="match status" value="1"/>
</dbReference>
<dbReference type="InterPro" id="IPR037147">
    <property type="entry name" value="Ribosomal_bL28_sf"/>
</dbReference>
<comment type="similarity">
    <text evidence="1">Belongs to the bacterial ribosomal protein bL28 family.</text>
</comment>
<evidence type="ECO:0000256" key="1">
    <source>
        <dbReference type="ARBA" id="ARBA00008760"/>
    </source>
</evidence>
<evidence type="ECO:0000256" key="3">
    <source>
        <dbReference type="ARBA" id="ARBA00023274"/>
    </source>
</evidence>
<keyword evidence="2" id="KW-0689">Ribosomal protein</keyword>
<dbReference type="InterPro" id="IPR026569">
    <property type="entry name" value="Ribosomal_bL28"/>
</dbReference>
<comment type="caution">
    <text evidence="4">The sequence shown here is derived from an EMBL/GenBank/DDBJ whole genome shotgun (WGS) entry which is preliminary data.</text>
</comment>
<reference evidence="4" key="1">
    <citation type="journal article" date="2020" name="mSystems">
        <title>Genome- and Community-Level Interaction Insights into Carbon Utilization and Element Cycling Functions of Hydrothermarchaeota in Hydrothermal Sediment.</title>
        <authorList>
            <person name="Zhou Z."/>
            <person name="Liu Y."/>
            <person name="Xu W."/>
            <person name="Pan J."/>
            <person name="Luo Z.H."/>
            <person name="Li M."/>
        </authorList>
    </citation>
    <scope>NUCLEOTIDE SEQUENCE [LARGE SCALE GENOMIC DNA]</scope>
    <source>
        <strain evidence="4">SpSt-361</strain>
    </source>
</reference>
<dbReference type="EMBL" id="DSPJ01000069">
    <property type="protein sequence ID" value="HEX62035.1"/>
    <property type="molecule type" value="Genomic_DNA"/>
</dbReference>
<sequence>MATAIAKEMAAQALTRSRTSGLEKCISLAYHAKRRHLQTLKTVMIGLVVMIKACATCGKGAQFGRAIAHSKKHSRRRFKPNFQKWQGKWFCASCLKRLKHPAA</sequence>
<evidence type="ECO:0000256" key="2">
    <source>
        <dbReference type="ARBA" id="ARBA00022980"/>
    </source>
</evidence>
<dbReference type="GO" id="GO:0003735">
    <property type="term" value="F:structural constituent of ribosome"/>
    <property type="evidence" value="ECO:0007669"/>
    <property type="project" value="InterPro"/>
</dbReference>
<dbReference type="Pfam" id="PF00830">
    <property type="entry name" value="Ribosomal_L28"/>
    <property type="match status" value="1"/>
</dbReference>
<gene>
    <name evidence="4" type="ORF">ENR01_02710</name>
</gene>
<dbReference type="GO" id="GO:1990904">
    <property type="term" value="C:ribonucleoprotein complex"/>
    <property type="evidence" value="ECO:0007669"/>
    <property type="project" value="UniProtKB-KW"/>
</dbReference>
<protein>
    <recommendedName>
        <fullName evidence="5">50S ribosomal protein L28</fullName>
    </recommendedName>
</protein>
<evidence type="ECO:0008006" key="5">
    <source>
        <dbReference type="Google" id="ProtNLM"/>
    </source>
</evidence>
<dbReference type="AlphaFoldDB" id="A0A832E110"/>
<name>A0A832E110_UNCKA</name>
<dbReference type="Gene3D" id="2.30.170.40">
    <property type="entry name" value="Ribosomal protein L28/L24"/>
    <property type="match status" value="1"/>
</dbReference>
<keyword evidence="3" id="KW-0687">Ribonucleoprotein</keyword>
<dbReference type="GO" id="GO:0005840">
    <property type="term" value="C:ribosome"/>
    <property type="evidence" value="ECO:0007669"/>
    <property type="project" value="UniProtKB-KW"/>
</dbReference>
<dbReference type="InterPro" id="IPR034704">
    <property type="entry name" value="Ribosomal_bL28/bL31-like_sf"/>
</dbReference>